<dbReference type="Pfam" id="PF01326">
    <property type="entry name" value="PPDK_N"/>
    <property type="match status" value="1"/>
</dbReference>
<dbReference type="PANTHER" id="PTHR43615">
    <property type="entry name" value="PHOSPHOENOLPYRUVATE SYNTHASE-RELATED"/>
    <property type="match status" value="1"/>
</dbReference>
<dbReference type="InterPro" id="IPR008279">
    <property type="entry name" value="PEP-util_enz_mobile_dom"/>
</dbReference>
<comment type="caution">
    <text evidence="3">The sequence shown here is derived from an EMBL/GenBank/DDBJ whole genome shotgun (WGS) entry which is preliminary data.</text>
</comment>
<reference evidence="4" key="1">
    <citation type="journal article" date="2019" name="Int. J. Syst. Evol. Microbiol.">
        <title>The Global Catalogue of Microorganisms (GCM) 10K type strain sequencing project: providing services to taxonomists for standard genome sequencing and annotation.</title>
        <authorList>
            <consortium name="The Broad Institute Genomics Platform"/>
            <consortium name="The Broad Institute Genome Sequencing Center for Infectious Disease"/>
            <person name="Wu L."/>
            <person name="Ma J."/>
        </authorList>
    </citation>
    <scope>NUCLEOTIDE SEQUENCE [LARGE SCALE GENOMIC DNA]</scope>
    <source>
        <strain evidence="4">JCM 18055</strain>
    </source>
</reference>
<feature type="domain" description="PEP-utilising enzyme mobile" evidence="1">
    <location>
        <begin position="745"/>
        <end position="815"/>
    </location>
</feature>
<keyword evidence="4" id="KW-1185">Reference proteome</keyword>
<dbReference type="InterPro" id="IPR002192">
    <property type="entry name" value="PPDK_AMP/ATP-bd"/>
</dbReference>
<dbReference type="Pfam" id="PF00391">
    <property type="entry name" value="PEP-utilizers"/>
    <property type="match status" value="1"/>
</dbReference>
<dbReference type="Proteomes" id="UP001500325">
    <property type="component" value="Unassembled WGS sequence"/>
</dbReference>
<evidence type="ECO:0000313" key="4">
    <source>
        <dbReference type="Proteomes" id="UP001500325"/>
    </source>
</evidence>
<name>A0ABP8W974_9PSEU</name>
<dbReference type="Gene3D" id="3.50.30.10">
    <property type="entry name" value="Phosphohistidine domain"/>
    <property type="match status" value="1"/>
</dbReference>
<dbReference type="EMBL" id="BAABIC010000005">
    <property type="protein sequence ID" value="GAA4683970.1"/>
    <property type="molecule type" value="Genomic_DNA"/>
</dbReference>
<organism evidence="3 4">
    <name type="scientific">Pseudonocardia yuanmonensis</name>
    <dbReference type="NCBI Taxonomy" id="1095914"/>
    <lineage>
        <taxon>Bacteria</taxon>
        <taxon>Bacillati</taxon>
        <taxon>Actinomycetota</taxon>
        <taxon>Actinomycetes</taxon>
        <taxon>Pseudonocardiales</taxon>
        <taxon>Pseudonocardiaceae</taxon>
        <taxon>Pseudonocardia</taxon>
    </lineage>
</organism>
<evidence type="ECO:0000259" key="1">
    <source>
        <dbReference type="Pfam" id="PF00391"/>
    </source>
</evidence>
<dbReference type="PANTHER" id="PTHR43615:SF1">
    <property type="entry name" value="PPDK_N DOMAIN-CONTAINING PROTEIN"/>
    <property type="match status" value="1"/>
</dbReference>
<dbReference type="SUPFAM" id="SSF52009">
    <property type="entry name" value="Phosphohistidine domain"/>
    <property type="match status" value="1"/>
</dbReference>
<dbReference type="SUPFAM" id="SSF56059">
    <property type="entry name" value="Glutathione synthetase ATP-binding domain-like"/>
    <property type="match status" value="1"/>
</dbReference>
<dbReference type="InterPro" id="IPR013815">
    <property type="entry name" value="ATP_grasp_subdomain_1"/>
</dbReference>
<dbReference type="Gene3D" id="3.30.1490.20">
    <property type="entry name" value="ATP-grasp fold, A domain"/>
    <property type="match status" value="2"/>
</dbReference>
<dbReference type="InterPro" id="IPR036637">
    <property type="entry name" value="Phosphohistidine_dom_sf"/>
</dbReference>
<sequence length="823" mass="86598">MPDLVLLLDSPAATDLATAGGKGASLARARRAGLPVPEGFVVATEAYRRAAAGLPERPRPEDVPEVPAEVAAAVRVAYAALGAPPVAVRSSATAEDLPGFSFAGQQETVLDVRDADGVLDAVRRCWASLWGERAVAYRERAGSTGAETAVVVQELVPAECSGVLFTADPVTGETDRMLVDAAWGLGEAVVGGLVTPDAIVADAATGAVRSRRTAEKAVMTVRTGSGTVERPVPEERRHAPVLDDAAVAELVALGRRVADLYGGPTDVEWARAGGRFALLQARPVTTVRDPWNDSRGRDHLWTNGNLGEAVPGTVTPLTWSFLEIFSAHAMTTMALPGLRAYGRIGGRAYMDLSTASALAGLVGVPRGLFVRLVGSAFGRIPAGLAVPRAALDRRAARRVLLPAVWEVVRAVRREKPHVDASVAGNPARCAELTERVAGLDAAGLLTTWTAELRPLLVHTSTMLQVAGRSDPRALLGARSRLERLLGPETAAALATGGELESLGPVVGLARVETGELAEAEYLRRWGHRGPREFEVSTPRPAEDPAWVRTELARLRAAGAGPAALLERQRATREAAWARLGREHPHRVRGARRAVARWIRAAGMRERTRSEVVRVFGVLRAWALRAGEVTGLGDDVFFLELDALLGALEPDADLTGAAARAARNRAVFDAYDALPPYPAVIRGTFDPFAWAADPHRRADVWVAGAPSRPVPADRTGGTVTGFGGAAGIVEGPVRVLTDVAEGAALQPGEILVTTVTNVGWTPLFPLVAAVVTDVGAPLSHAAIVARELGLPAVVGCGDATTRLRTGDRVRVDGSAGTVTLLGRR</sequence>
<gene>
    <name evidence="3" type="ORF">GCM10023215_18180</name>
</gene>
<accession>A0ABP8W974</accession>
<proteinExistence type="predicted"/>
<dbReference type="Gene3D" id="3.30.470.20">
    <property type="entry name" value="ATP-grasp fold, B domain"/>
    <property type="match status" value="1"/>
</dbReference>
<protein>
    <recommendedName>
        <fullName evidence="5">Pyruvate, water dikinase</fullName>
    </recommendedName>
</protein>
<evidence type="ECO:0000259" key="2">
    <source>
        <dbReference type="Pfam" id="PF01326"/>
    </source>
</evidence>
<dbReference type="RefSeq" id="WP_345379729.1">
    <property type="nucleotide sequence ID" value="NZ_BAABIC010000005.1"/>
</dbReference>
<feature type="domain" description="Pyruvate phosphate dikinase AMP/ATP-binding" evidence="2">
    <location>
        <begin position="65"/>
        <end position="288"/>
    </location>
</feature>
<evidence type="ECO:0008006" key="5">
    <source>
        <dbReference type="Google" id="ProtNLM"/>
    </source>
</evidence>
<dbReference type="InterPro" id="IPR051549">
    <property type="entry name" value="PEP_Utilizing_Enz"/>
</dbReference>
<evidence type="ECO:0000313" key="3">
    <source>
        <dbReference type="EMBL" id="GAA4683970.1"/>
    </source>
</evidence>